<evidence type="ECO:0000313" key="10">
    <source>
        <dbReference type="EMBL" id="KAL0303552.1"/>
    </source>
</evidence>
<keyword evidence="8" id="KW-0804">Transcription</keyword>
<evidence type="ECO:0000256" key="2">
    <source>
        <dbReference type="ARBA" id="ARBA00012418"/>
    </source>
</evidence>
<dbReference type="GO" id="GO:0005736">
    <property type="term" value="C:RNA polymerase I complex"/>
    <property type="evidence" value="ECO:0007669"/>
    <property type="project" value="TreeGrafter"/>
</dbReference>
<keyword evidence="4" id="KW-0808">Transferase</keyword>
<evidence type="ECO:0000256" key="3">
    <source>
        <dbReference type="ARBA" id="ARBA00022478"/>
    </source>
</evidence>
<sequence length="233" mass="26012">MPGLQVITALLNHITRGCAPCTVKNQGKVPKNYFAGSSYKNGEEDEDQNAEHNLLIWKNELVRGVIDKAQFGKFGLIHGFTCGVDDLIILPHYDVQRKEKLEGEDVGEEVHCDFVKFKPGQIGPEELQLEIEKVICGDRESATAALDMKMKNKLTNRLTREGSQILKHLLTAGLLKPFPKNFISVMTTTGAKGSTVNFQQISAYLGQQELEGKEYLEWFLEDFALLSTLGFHG</sequence>
<keyword evidence="5" id="KW-0548">Nucleotidyltransferase</keyword>
<accession>A0AAW2KAP4</accession>
<dbReference type="GO" id="GO:0006351">
    <property type="term" value="P:DNA-templated transcription"/>
    <property type="evidence" value="ECO:0007669"/>
    <property type="project" value="InterPro"/>
</dbReference>
<dbReference type="AlphaFoldDB" id="A0AAW2KAP4"/>
<dbReference type="GO" id="GO:0046872">
    <property type="term" value="F:metal ion binding"/>
    <property type="evidence" value="ECO:0007669"/>
    <property type="project" value="UniProtKB-KW"/>
</dbReference>
<name>A0AAW2KAP4_SESRA</name>
<keyword evidence="6" id="KW-0479">Metal-binding</keyword>
<evidence type="ECO:0000256" key="1">
    <source>
        <dbReference type="ARBA" id="ARBA00006460"/>
    </source>
</evidence>
<evidence type="ECO:0000256" key="4">
    <source>
        <dbReference type="ARBA" id="ARBA00022679"/>
    </source>
</evidence>
<keyword evidence="7" id="KW-0862">Zinc</keyword>
<evidence type="ECO:0000256" key="5">
    <source>
        <dbReference type="ARBA" id="ARBA00022695"/>
    </source>
</evidence>
<gene>
    <name evidence="10" type="ORF">Sradi_6223300</name>
</gene>
<evidence type="ECO:0000256" key="8">
    <source>
        <dbReference type="ARBA" id="ARBA00023163"/>
    </source>
</evidence>
<evidence type="ECO:0000259" key="9">
    <source>
        <dbReference type="Pfam" id="PF05000"/>
    </source>
</evidence>
<dbReference type="EMBL" id="JACGWJ010000029">
    <property type="protein sequence ID" value="KAL0303552.1"/>
    <property type="molecule type" value="Genomic_DNA"/>
</dbReference>
<dbReference type="Gene3D" id="1.10.132.30">
    <property type="match status" value="1"/>
</dbReference>
<comment type="caution">
    <text evidence="10">The sequence shown here is derived from an EMBL/GenBank/DDBJ whole genome shotgun (WGS) entry which is preliminary data.</text>
</comment>
<protein>
    <recommendedName>
        <fullName evidence="2">DNA-directed RNA polymerase</fullName>
        <ecNumber evidence="2">2.7.7.6</ecNumber>
    </recommendedName>
</protein>
<dbReference type="EC" id="2.7.7.6" evidence="2"/>
<proteinExistence type="inferred from homology"/>
<feature type="domain" description="RNA polymerase Rpb1" evidence="9">
    <location>
        <begin position="149"/>
        <end position="215"/>
    </location>
</feature>
<reference evidence="10" key="2">
    <citation type="journal article" date="2024" name="Plant">
        <title>Genomic evolution and insights into agronomic trait innovations of Sesamum species.</title>
        <authorList>
            <person name="Miao H."/>
            <person name="Wang L."/>
            <person name="Qu L."/>
            <person name="Liu H."/>
            <person name="Sun Y."/>
            <person name="Le M."/>
            <person name="Wang Q."/>
            <person name="Wei S."/>
            <person name="Zheng Y."/>
            <person name="Lin W."/>
            <person name="Duan Y."/>
            <person name="Cao H."/>
            <person name="Xiong S."/>
            <person name="Wang X."/>
            <person name="Wei L."/>
            <person name="Li C."/>
            <person name="Ma Q."/>
            <person name="Ju M."/>
            <person name="Zhao R."/>
            <person name="Li G."/>
            <person name="Mu C."/>
            <person name="Tian Q."/>
            <person name="Mei H."/>
            <person name="Zhang T."/>
            <person name="Gao T."/>
            <person name="Zhang H."/>
        </authorList>
    </citation>
    <scope>NUCLEOTIDE SEQUENCE</scope>
    <source>
        <strain evidence="10">G02</strain>
    </source>
</reference>
<reference evidence="10" key="1">
    <citation type="submission" date="2020-06" db="EMBL/GenBank/DDBJ databases">
        <authorList>
            <person name="Li T."/>
            <person name="Hu X."/>
            <person name="Zhang T."/>
            <person name="Song X."/>
            <person name="Zhang H."/>
            <person name="Dai N."/>
            <person name="Sheng W."/>
            <person name="Hou X."/>
            <person name="Wei L."/>
        </authorList>
    </citation>
    <scope>NUCLEOTIDE SEQUENCE</scope>
    <source>
        <strain evidence="10">G02</strain>
        <tissue evidence="10">Leaf</tissue>
    </source>
</reference>
<keyword evidence="3 10" id="KW-0240">DNA-directed RNA polymerase</keyword>
<evidence type="ECO:0000256" key="6">
    <source>
        <dbReference type="ARBA" id="ARBA00022723"/>
    </source>
</evidence>
<dbReference type="Pfam" id="PF05000">
    <property type="entry name" value="RNA_pol_Rpb1_4"/>
    <property type="match status" value="1"/>
</dbReference>
<dbReference type="InterPro" id="IPR042102">
    <property type="entry name" value="RNA_pol_Rpb1_3_sf"/>
</dbReference>
<dbReference type="InterPro" id="IPR045867">
    <property type="entry name" value="DNA-dir_RpoC_beta_prime"/>
</dbReference>
<dbReference type="InterPro" id="IPR007083">
    <property type="entry name" value="RNA_pol_Rpb1_4"/>
</dbReference>
<dbReference type="GO" id="GO:0003899">
    <property type="term" value="F:DNA-directed RNA polymerase activity"/>
    <property type="evidence" value="ECO:0007669"/>
    <property type="project" value="UniProtKB-EC"/>
</dbReference>
<dbReference type="SUPFAM" id="SSF64484">
    <property type="entry name" value="beta and beta-prime subunits of DNA dependent RNA-polymerase"/>
    <property type="match status" value="1"/>
</dbReference>
<dbReference type="PANTHER" id="PTHR19376:SF11">
    <property type="entry name" value="DNA-DIRECTED RNA POLYMERASE I SUBUNIT RPA1"/>
    <property type="match status" value="1"/>
</dbReference>
<dbReference type="GO" id="GO:0003677">
    <property type="term" value="F:DNA binding"/>
    <property type="evidence" value="ECO:0007669"/>
    <property type="project" value="InterPro"/>
</dbReference>
<dbReference type="PANTHER" id="PTHR19376">
    <property type="entry name" value="DNA-DIRECTED RNA POLYMERASE"/>
    <property type="match status" value="1"/>
</dbReference>
<dbReference type="Gene3D" id="1.10.274.100">
    <property type="entry name" value="RNA polymerase Rpb1, domain 3"/>
    <property type="match status" value="1"/>
</dbReference>
<comment type="similarity">
    <text evidence="1">Belongs to the RNA polymerase beta' chain family.</text>
</comment>
<evidence type="ECO:0000256" key="7">
    <source>
        <dbReference type="ARBA" id="ARBA00022833"/>
    </source>
</evidence>
<organism evidence="10">
    <name type="scientific">Sesamum radiatum</name>
    <name type="common">Black benniseed</name>
    <dbReference type="NCBI Taxonomy" id="300843"/>
    <lineage>
        <taxon>Eukaryota</taxon>
        <taxon>Viridiplantae</taxon>
        <taxon>Streptophyta</taxon>
        <taxon>Embryophyta</taxon>
        <taxon>Tracheophyta</taxon>
        <taxon>Spermatophyta</taxon>
        <taxon>Magnoliopsida</taxon>
        <taxon>eudicotyledons</taxon>
        <taxon>Gunneridae</taxon>
        <taxon>Pentapetalae</taxon>
        <taxon>asterids</taxon>
        <taxon>lamiids</taxon>
        <taxon>Lamiales</taxon>
        <taxon>Pedaliaceae</taxon>
        <taxon>Sesamum</taxon>
    </lineage>
</organism>
<dbReference type="InterPro" id="IPR038120">
    <property type="entry name" value="Rpb1_funnel_sf"/>
</dbReference>